<dbReference type="GO" id="GO:0050667">
    <property type="term" value="P:homocysteine metabolic process"/>
    <property type="evidence" value="ECO:0007669"/>
    <property type="project" value="TreeGrafter"/>
</dbReference>
<sequence length="784" mass="83654">MGTLLQSMGLMPGELPEMWGLTHPDKIIAAHKAYLAAGCDVIATNTFGANSLKFNGKDHMPDLKTVVQMAVMCAKTAANQAGGKQRYVALDVGPTGKLLAPLGDLGFEQAVSIFSETIRIGAESGADLILIETMNDSFETKAAVLAAKETCDLPVFVTNTYDEQGKLMTGADCAAMVAMLEGLRVDALGVNCGLGPDKLAAVVKSLTEFASVPVIVNPNAGLPAFDGEKTVYDVGPEEFAGAMAVFLDFGVHGLGGCCGTTPEHISVLIEKTKDKKAVPLMDKNRSVISSYTHAVEFGTVPVLIGERINPTGKSALKAALRENNLEYILNEGIDQMERGAHVLDVNAGLPDIDETAMLSRVVFELQSVCGLPLQIDTSIPEAMEAALRIYNGKPMINSVCGKRESMETVFPLAAKYGGLIVGLTLDENGIPETAEGRFQIAQKIYDTAKEYGIPKKDIIIDTLAMTISSDTSSALATLGAVSLVKKNGGLTSLGVSNVSFGLPQRELVNTTFFAMALGAGLDAAIMNPKTTGMMNVYFSFNALQDKDPMCEKYIAYAAQSDKPKQEAKAENSGKPLTEQLKDAVIKGLKENAAQITETLLKEQDSLFIIDNCIIPALDFVGIGFEKKTTFLPQLLMSAESAKASFDVIKQSMKPGAGRKKKCKIVIATVRGDIHDIGKNIVKVLLQNYGFDVTDLGKDVPPETIAAAVEETGAALVGLSALMTTTVPAMEETIQLLKTKAPHVKTVVGGAVMTQSYAEQIHADKYARDAMETVRYAEQIEQEIE</sequence>
<dbReference type="PROSITE" id="PS51332">
    <property type="entry name" value="B12_BINDING"/>
    <property type="match status" value="1"/>
</dbReference>
<evidence type="ECO:0000256" key="4">
    <source>
        <dbReference type="ARBA" id="ARBA00005178"/>
    </source>
</evidence>
<dbReference type="AlphaFoldDB" id="A0A926DR42"/>
<evidence type="ECO:0000256" key="18">
    <source>
        <dbReference type="ARBA" id="ARBA00031040"/>
    </source>
</evidence>
<evidence type="ECO:0000256" key="12">
    <source>
        <dbReference type="ARBA" id="ARBA00022691"/>
    </source>
</evidence>
<evidence type="ECO:0000256" key="3">
    <source>
        <dbReference type="ARBA" id="ARBA00001956"/>
    </source>
</evidence>
<evidence type="ECO:0000256" key="11">
    <source>
        <dbReference type="ARBA" id="ARBA00022679"/>
    </source>
</evidence>
<dbReference type="SUPFAM" id="SSF52242">
    <property type="entry name" value="Cobalamin (vitamin B12)-binding domain"/>
    <property type="match status" value="1"/>
</dbReference>
<comment type="similarity">
    <text evidence="5">Belongs to the vitamin-B12 dependent methionine synthase family.</text>
</comment>
<evidence type="ECO:0000256" key="9">
    <source>
        <dbReference type="ARBA" id="ARBA00022605"/>
    </source>
</evidence>
<dbReference type="GO" id="GO:0046653">
    <property type="term" value="P:tetrahydrofolate metabolic process"/>
    <property type="evidence" value="ECO:0007669"/>
    <property type="project" value="TreeGrafter"/>
</dbReference>
<dbReference type="InterPro" id="IPR000489">
    <property type="entry name" value="Pterin-binding_dom"/>
</dbReference>
<dbReference type="Gene3D" id="1.10.1240.10">
    <property type="entry name" value="Methionine synthase domain"/>
    <property type="match status" value="1"/>
</dbReference>
<evidence type="ECO:0000256" key="5">
    <source>
        <dbReference type="ARBA" id="ARBA00010398"/>
    </source>
</evidence>
<comment type="pathway">
    <text evidence="4">Amino-acid biosynthesis; L-methionine biosynthesis via de novo pathway; L-methionine from L-homocysteine (MetH route): step 1/1.</text>
</comment>
<gene>
    <name evidence="24" type="ORF">H8698_12570</name>
</gene>
<evidence type="ECO:0000256" key="1">
    <source>
        <dbReference type="ARBA" id="ARBA00001700"/>
    </source>
</evidence>
<dbReference type="InterPro" id="IPR050554">
    <property type="entry name" value="Met_Synthase/Corrinoid"/>
</dbReference>
<dbReference type="EMBL" id="JACRSU010000006">
    <property type="protein sequence ID" value="MBC8541814.1"/>
    <property type="molecule type" value="Genomic_DNA"/>
</dbReference>
<dbReference type="EC" id="2.1.1.13" evidence="6"/>
<evidence type="ECO:0000256" key="17">
    <source>
        <dbReference type="ARBA" id="ARBA00025552"/>
    </source>
</evidence>
<dbReference type="PANTHER" id="PTHR45833">
    <property type="entry name" value="METHIONINE SYNTHASE"/>
    <property type="match status" value="1"/>
</dbReference>
<dbReference type="Gene3D" id="3.20.20.20">
    <property type="entry name" value="Dihydropteroate synthase-like"/>
    <property type="match status" value="1"/>
</dbReference>
<proteinExistence type="inferred from homology"/>
<dbReference type="SUPFAM" id="SSF51717">
    <property type="entry name" value="Dihydropteroate synthetase-like"/>
    <property type="match status" value="1"/>
</dbReference>
<dbReference type="GO" id="GO:0008705">
    <property type="term" value="F:methionine synthase activity"/>
    <property type="evidence" value="ECO:0007669"/>
    <property type="project" value="UniProtKB-EC"/>
</dbReference>
<dbReference type="InterPro" id="IPR036724">
    <property type="entry name" value="Cobalamin-bd_sf"/>
</dbReference>
<evidence type="ECO:0000259" key="20">
    <source>
        <dbReference type="PROSITE" id="PS50970"/>
    </source>
</evidence>
<feature type="domain" description="Hcy-binding" evidence="20">
    <location>
        <begin position="1"/>
        <end position="272"/>
    </location>
</feature>
<evidence type="ECO:0000256" key="7">
    <source>
        <dbReference type="ARBA" id="ARBA00013998"/>
    </source>
</evidence>
<dbReference type="Pfam" id="PF02310">
    <property type="entry name" value="B12-binding"/>
    <property type="match status" value="1"/>
</dbReference>
<evidence type="ECO:0000256" key="16">
    <source>
        <dbReference type="ARBA" id="ARBA00023285"/>
    </source>
</evidence>
<dbReference type="GO" id="GO:0005829">
    <property type="term" value="C:cytosol"/>
    <property type="evidence" value="ECO:0007669"/>
    <property type="project" value="TreeGrafter"/>
</dbReference>
<feature type="binding site" evidence="19">
    <location>
        <position position="258"/>
    </location>
    <ligand>
        <name>Zn(2+)</name>
        <dbReference type="ChEBI" id="CHEBI:29105"/>
    </ligand>
</feature>
<dbReference type="InterPro" id="IPR011005">
    <property type="entry name" value="Dihydropteroate_synth-like_sf"/>
</dbReference>
<comment type="catalytic activity">
    <reaction evidence="1">
        <text>(6S)-5-methyl-5,6,7,8-tetrahydrofolate + L-homocysteine = (6S)-5,6,7,8-tetrahydrofolate + L-methionine</text>
        <dbReference type="Rhea" id="RHEA:11172"/>
        <dbReference type="ChEBI" id="CHEBI:18608"/>
        <dbReference type="ChEBI" id="CHEBI:57453"/>
        <dbReference type="ChEBI" id="CHEBI:57844"/>
        <dbReference type="ChEBI" id="CHEBI:58199"/>
        <dbReference type="EC" id="2.1.1.13"/>
    </reaction>
</comment>
<keyword evidence="11 19" id="KW-0808">Transferase</keyword>
<keyword evidence="10" id="KW-0846">Cobalamin</keyword>
<accession>A0A926DR42</accession>
<keyword evidence="25" id="KW-1185">Reference proteome</keyword>
<comment type="function">
    <text evidence="17">Catalyzes the transfer of a methyl group from methyl-cobalamin to homocysteine, yielding enzyme-bound cob(I)alamin and methionine. Subsequently, remethylates the cofactor using methyltetrahydrofolate.</text>
</comment>
<dbReference type="InterPro" id="IPR006158">
    <property type="entry name" value="Cobalamin-bd"/>
</dbReference>
<evidence type="ECO:0000256" key="19">
    <source>
        <dbReference type="PROSITE-ProRule" id="PRU00333"/>
    </source>
</evidence>
<keyword evidence="9" id="KW-0028">Amino-acid biosynthesis</keyword>
<comment type="caution">
    <text evidence="24">The sequence shown here is derived from an EMBL/GenBank/DDBJ whole genome shotgun (WGS) entry which is preliminary data.</text>
</comment>
<organism evidence="24 25">
    <name type="scientific">Congzhengia minquanensis</name>
    <dbReference type="NCBI Taxonomy" id="2763657"/>
    <lineage>
        <taxon>Bacteria</taxon>
        <taxon>Bacillati</taxon>
        <taxon>Bacillota</taxon>
        <taxon>Clostridia</taxon>
        <taxon>Eubacteriales</taxon>
        <taxon>Oscillospiraceae</taxon>
        <taxon>Congzhengia</taxon>
    </lineage>
</organism>
<keyword evidence="16" id="KW-0170">Cobalt</keyword>
<keyword evidence="15" id="KW-0486">Methionine biosynthesis</keyword>
<dbReference type="SUPFAM" id="SSF47644">
    <property type="entry name" value="Methionine synthase domain"/>
    <property type="match status" value="1"/>
</dbReference>
<dbReference type="SMART" id="SM01018">
    <property type="entry name" value="B12-binding_2"/>
    <property type="match status" value="1"/>
</dbReference>
<dbReference type="PROSITE" id="PS50972">
    <property type="entry name" value="PTERIN_BINDING"/>
    <property type="match status" value="1"/>
</dbReference>
<dbReference type="PROSITE" id="PS51337">
    <property type="entry name" value="B12_BINDING_NTER"/>
    <property type="match status" value="1"/>
</dbReference>
<dbReference type="GO" id="GO:0046872">
    <property type="term" value="F:metal ion binding"/>
    <property type="evidence" value="ECO:0007669"/>
    <property type="project" value="UniProtKB-KW"/>
</dbReference>
<evidence type="ECO:0000256" key="10">
    <source>
        <dbReference type="ARBA" id="ARBA00022628"/>
    </source>
</evidence>
<dbReference type="PANTHER" id="PTHR45833:SF1">
    <property type="entry name" value="METHIONINE SYNTHASE"/>
    <property type="match status" value="1"/>
</dbReference>
<feature type="domain" description="B12-binding" evidence="22">
    <location>
        <begin position="661"/>
        <end position="784"/>
    </location>
</feature>
<evidence type="ECO:0000256" key="14">
    <source>
        <dbReference type="ARBA" id="ARBA00022833"/>
    </source>
</evidence>
<name>A0A926DR42_9FIRM</name>
<keyword evidence="12" id="KW-0949">S-adenosyl-L-methionine</keyword>
<evidence type="ECO:0000256" key="6">
    <source>
        <dbReference type="ARBA" id="ARBA00012032"/>
    </source>
</evidence>
<dbReference type="Pfam" id="PF02574">
    <property type="entry name" value="S-methyl_trans"/>
    <property type="match status" value="1"/>
</dbReference>
<evidence type="ECO:0000259" key="23">
    <source>
        <dbReference type="PROSITE" id="PS51337"/>
    </source>
</evidence>
<evidence type="ECO:0000259" key="22">
    <source>
        <dbReference type="PROSITE" id="PS51332"/>
    </source>
</evidence>
<keyword evidence="8 19" id="KW-0489">Methyltransferase</keyword>
<evidence type="ECO:0000256" key="2">
    <source>
        <dbReference type="ARBA" id="ARBA00001947"/>
    </source>
</evidence>
<evidence type="ECO:0000256" key="15">
    <source>
        <dbReference type="ARBA" id="ARBA00023167"/>
    </source>
</evidence>
<feature type="domain" description="B12-binding N-terminal" evidence="23">
    <location>
        <begin position="567"/>
        <end position="660"/>
    </location>
</feature>
<dbReference type="InterPro" id="IPR036589">
    <property type="entry name" value="HCY_dom_sf"/>
</dbReference>
<evidence type="ECO:0000313" key="25">
    <source>
        <dbReference type="Proteomes" id="UP000611762"/>
    </source>
</evidence>
<protein>
    <recommendedName>
        <fullName evidence="7">Methionine synthase</fullName>
        <ecNumber evidence="6">2.1.1.13</ecNumber>
    </recommendedName>
    <alternativeName>
        <fullName evidence="18">5-methyltetrahydrofolate--homocysteine methyltransferase</fullName>
    </alternativeName>
</protein>
<keyword evidence="13 19" id="KW-0479">Metal-binding</keyword>
<evidence type="ECO:0000256" key="8">
    <source>
        <dbReference type="ARBA" id="ARBA00022603"/>
    </source>
</evidence>
<feature type="binding site" evidence="19">
    <location>
        <position position="257"/>
    </location>
    <ligand>
        <name>Zn(2+)</name>
        <dbReference type="ChEBI" id="CHEBI:29105"/>
    </ligand>
</feature>
<dbReference type="InterPro" id="IPR003726">
    <property type="entry name" value="HCY_dom"/>
</dbReference>
<evidence type="ECO:0000256" key="13">
    <source>
        <dbReference type="ARBA" id="ARBA00022723"/>
    </source>
</evidence>
<dbReference type="Proteomes" id="UP000611762">
    <property type="component" value="Unassembled WGS sequence"/>
</dbReference>
<dbReference type="Pfam" id="PF00809">
    <property type="entry name" value="Pterin_bind"/>
    <property type="match status" value="1"/>
</dbReference>
<dbReference type="InterPro" id="IPR003759">
    <property type="entry name" value="Cbl-bd_cap"/>
</dbReference>
<reference evidence="24" key="1">
    <citation type="submission" date="2020-08" db="EMBL/GenBank/DDBJ databases">
        <title>Genome public.</title>
        <authorList>
            <person name="Liu C."/>
            <person name="Sun Q."/>
        </authorList>
    </citation>
    <scope>NUCLEOTIDE SEQUENCE</scope>
    <source>
        <strain evidence="24">H8</strain>
    </source>
</reference>
<dbReference type="PROSITE" id="PS50970">
    <property type="entry name" value="HCY"/>
    <property type="match status" value="1"/>
</dbReference>
<feature type="binding site" evidence="19">
    <location>
        <position position="192"/>
    </location>
    <ligand>
        <name>Zn(2+)</name>
        <dbReference type="ChEBI" id="CHEBI:29105"/>
    </ligand>
</feature>
<evidence type="ECO:0000313" key="24">
    <source>
        <dbReference type="EMBL" id="MBC8541814.1"/>
    </source>
</evidence>
<keyword evidence="14 19" id="KW-0862">Zinc</keyword>
<dbReference type="Pfam" id="PF02607">
    <property type="entry name" value="B12-binding_2"/>
    <property type="match status" value="1"/>
</dbReference>
<comment type="cofactor">
    <cofactor evidence="2 19">
        <name>Zn(2+)</name>
        <dbReference type="ChEBI" id="CHEBI:29105"/>
    </cofactor>
</comment>
<dbReference type="Gene3D" id="3.20.20.330">
    <property type="entry name" value="Homocysteine-binding-like domain"/>
    <property type="match status" value="1"/>
</dbReference>
<comment type="cofactor">
    <cofactor evidence="3">
        <name>methylcob(III)alamin</name>
        <dbReference type="ChEBI" id="CHEBI:28115"/>
    </cofactor>
</comment>
<dbReference type="GO" id="GO:0032259">
    <property type="term" value="P:methylation"/>
    <property type="evidence" value="ECO:0007669"/>
    <property type="project" value="UniProtKB-KW"/>
</dbReference>
<dbReference type="SUPFAM" id="SSF82282">
    <property type="entry name" value="Homocysteine S-methyltransferase"/>
    <property type="match status" value="1"/>
</dbReference>
<dbReference type="GO" id="GO:0031419">
    <property type="term" value="F:cobalamin binding"/>
    <property type="evidence" value="ECO:0007669"/>
    <property type="project" value="UniProtKB-KW"/>
</dbReference>
<dbReference type="Gene3D" id="3.40.50.280">
    <property type="entry name" value="Cobalamin-binding domain"/>
    <property type="match status" value="1"/>
</dbReference>
<evidence type="ECO:0000259" key="21">
    <source>
        <dbReference type="PROSITE" id="PS50972"/>
    </source>
</evidence>
<dbReference type="InterPro" id="IPR036594">
    <property type="entry name" value="Meth_synthase_dom"/>
</dbReference>
<feature type="domain" description="Pterin-binding" evidence="21">
    <location>
        <begin position="301"/>
        <end position="544"/>
    </location>
</feature>